<dbReference type="eggNOG" id="ENOG502RXSC">
    <property type="taxonomic scope" value="Eukaryota"/>
</dbReference>
<dbReference type="InParanoid" id="K3YZE4"/>
<keyword evidence="3" id="KW-1185">Reference proteome</keyword>
<reference evidence="3" key="1">
    <citation type="journal article" date="2012" name="Nat. Biotechnol.">
        <title>Reference genome sequence of the model plant Setaria.</title>
        <authorList>
            <person name="Bennetzen J.L."/>
            <person name="Schmutz J."/>
            <person name="Wang H."/>
            <person name="Percifield R."/>
            <person name="Hawkins J."/>
            <person name="Pontaroli A.C."/>
            <person name="Estep M."/>
            <person name="Feng L."/>
            <person name="Vaughn J.N."/>
            <person name="Grimwood J."/>
            <person name="Jenkins J."/>
            <person name="Barry K."/>
            <person name="Lindquist E."/>
            <person name="Hellsten U."/>
            <person name="Deshpande S."/>
            <person name="Wang X."/>
            <person name="Wu X."/>
            <person name="Mitros T."/>
            <person name="Triplett J."/>
            <person name="Yang X."/>
            <person name="Ye C.Y."/>
            <person name="Mauro-Herrera M."/>
            <person name="Wang L."/>
            <person name="Li P."/>
            <person name="Sharma M."/>
            <person name="Sharma R."/>
            <person name="Ronald P.C."/>
            <person name="Panaud O."/>
            <person name="Kellogg E.A."/>
            <person name="Brutnell T.P."/>
            <person name="Doust A.N."/>
            <person name="Tuskan G.A."/>
            <person name="Rokhsar D."/>
            <person name="Devos K.M."/>
        </authorList>
    </citation>
    <scope>NUCLEOTIDE SEQUENCE [LARGE SCALE GENOMIC DNA]</scope>
    <source>
        <strain evidence="3">cv. Yugu1</strain>
    </source>
</reference>
<dbReference type="AlphaFoldDB" id="K3YZE4"/>
<dbReference type="OMA" id="HGYDAAY"/>
<organism evidence="2 3">
    <name type="scientific">Setaria italica</name>
    <name type="common">Foxtail millet</name>
    <name type="synonym">Panicum italicum</name>
    <dbReference type="NCBI Taxonomy" id="4555"/>
    <lineage>
        <taxon>Eukaryota</taxon>
        <taxon>Viridiplantae</taxon>
        <taxon>Streptophyta</taxon>
        <taxon>Embryophyta</taxon>
        <taxon>Tracheophyta</taxon>
        <taxon>Spermatophyta</taxon>
        <taxon>Magnoliopsida</taxon>
        <taxon>Liliopsida</taxon>
        <taxon>Poales</taxon>
        <taxon>Poaceae</taxon>
        <taxon>PACMAD clade</taxon>
        <taxon>Panicoideae</taxon>
        <taxon>Panicodae</taxon>
        <taxon>Paniceae</taxon>
        <taxon>Cenchrinae</taxon>
        <taxon>Setaria</taxon>
    </lineage>
</organism>
<dbReference type="EMBL" id="AGNK02000031">
    <property type="status" value="NOT_ANNOTATED_CDS"/>
    <property type="molecule type" value="Genomic_DNA"/>
</dbReference>
<dbReference type="HOGENOM" id="CLU_084347_0_0_1"/>
<evidence type="ECO:0000313" key="3">
    <source>
        <dbReference type="Proteomes" id="UP000004995"/>
    </source>
</evidence>
<dbReference type="EnsemblPlants" id="KQL28007">
    <property type="protein sequence ID" value="KQL28007"/>
    <property type="gene ID" value="SETIT_019652mg"/>
</dbReference>
<proteinExistence type="predicted"/>
<sequence>RSGGRGRERRAEATGMAAGKHQPQQGVVAPAAEPGVARRLWRVVRAVLYMLRRGLPSGRKLAMDLHLLLHRGKIAGRALGELFLAFHHGHGHGRHAAAFSYAGAGSGAGGAGPFSCRALDPSLAVHEPAPRGRREVEFSCSNTPSSAANTGGLGLGLLGAGKRRRRGSRKDHGDGGGYLHQQYCSYYDAAEVARVFEMLNDDDGGQYRLFTDDGEAAAASAATSATATPSPTRLLYWAAVARGSPAPRSRATPRLADSPAADGAGVDRQADEFIRRFYEQLRAQRSAASTPDYYSYTTAAAAGASPYTTPRARRPVVAAGIA</sequence>
<feature type="region of interest" description="Disordered" evidence="1">
    <location>
        <begin position="1"/>
        <end position="25"/>
    </location>
</feature>
<dbReference type="Gramene" id="KQL28007">
    <property type="protein sequence ID" value="KQL28007"/>
    <property type="gene ID" value="SETIT_019652mg"/>
</dbReference>
<dbReference type="PANTHER" id="PTHR33265">
    <property type="entry name" value="AVR9/CF-9 RAPIDLY ELICITED PROTEIN-RELATED"/>
    <property type="match status" value="1"/>
</dbReference>
<protein>
    <submittedName>
        <fullName evidence="2">Uncharacterized protein</fullName>
    </submittedName>
</protein>
<dbReference type="PANTHER" id="PTHR33265:SF57">
    <property type="entry name" value="OS02G0229800 PROTEIN"/>
    <property type="match status" value="1"/>
</dbReference>
<evidence type="ECO:0000313" key="2">
    <source>
        <dbReference type="EnsemblPlants" id="KQL28007"/>
    </source>
</evidence>
<dbReference type="Pfam" id="PF05553">
    <property type="entry name" value="DUF761"/>
    <property type="match status" value="1"/>
</dbReference>
<name>K3YZE4_SETIT</name>
<dbReference type="InterPro" id="IPR008480">
    <property type="entry name" value="DUF761_pln"/>
</dbReference>
<evidence type="ECO:0000256" key="1">
    <source>
        <dbReference type="SAM" id="MobiDB-lite"/>
    </source>
</evidence>
<dbReference type="STRING" id="4555.K3YZE4"/>
<dbReference type="Proteomes" id="UP000004995">
    <property type="component" value="Unassembled WGS sequence"/>
</dbReference>
<feature type="region of interest" description="Disordered" evidence="1">
    <location>
        <begin position="245"/>
        <end position="264"/>
    </location>
</feature>
<dbReference type="FunCoup" id="K3YZE4">
    <property type="interactions" value="750"/>
</dbReference>
<reference evidence="2" key="2">
    <citation type="submission" date="2018-08" db="UniProtKB">
        <authorList>
            <consortium name="EnsemblPlants"/>
        </authorList>
    </citation>
    <scope>IDENTIFICATION</scope>
    <source>
        <strain evidence="2">Yugu1</strain>
    </source>
</reference>
<feature type="compositionally biased region" description="Basic and acidic residues" evidence="1">
    <location>
        <begin position="1"/>
        <end position="12"/>
    </location>
</feature>
<accession>K3YZE4</accession>